<dbReference type="EMBL" id="JYDP01006754">
    <property type="protein sequence ID" value="KRY80472.1"/>
    <property type="molecule type" value="Genomic_DNA"/>
</dbReference>
<keyword evidence="2" id="KW-1185">Reference proteome</keyword>
<gene>
    <name evidence="1" type="ORF">T11_18294</name>
</gene>
<sequence>MSMYGAWLVSEFGVFPEDRGSFSSVQWLAISICICLSQLLVEPLRGQPC</sequence>
<protein>
    <submittedName>
        <fullName evidence="1">Uncharacterized protein</fullName>
    </submittedName>
</protein>
<dbReference type="AlphaFoldDB" id="A0A0V1F3G1"/>
<proteinExistence type="predicted"/>
<dbReference type="OrthoDB" id="10374890at2759"/>
<evidence type="ECO:0000313" key="1">
    <source>
        <dbReference type="EMBL" id="KRY80472.1"/>
    </source>
</evidence>
<comment type="caution">
    <text evidence="1">The sequence shown here is derived from an EMBL/GenBank/DDBJ whole genome shotgun (WGS) entry which is preliminary data.</text>
</comment>
<evidence type="ECO:0000313" key="2">
    <source>
        <dbReference type="Proteomes" id="UP000055024"/>
    </source>
</evidence>
<name>A0A0V1F3G1_9BILA</name>
<accession>A0A0V1F3G1</accession>
<organism evidence="1 2">
    <name type="scientific">Trichinella zimbabwensis</name>
    <dbReference type="NCBI Taxonomy" id="268475"/>
    <lineage>
        <taxon>Eukaryota</taxon>
        <taxon>Metazoa</taxon>
        <taxon>Ecdysozoa</taxon>
        <taxon>Nematoda</taxon>
        <taxon>Enoplea</taxon>
        <taxon>Dorylaimia</taxon>
        <taxon>Trichinellida</taxon>
        <taxon>Trichinellidae</taxon>
        <taxon>Trichinella</taxon>
    </lineage>
</organism>
<reference evidence="1 2" key="1">
    <citation type="submission" date="2015-01" db="EMBL/GenBank/DDBJ databases">
        <title>Evolution of Trichinella species and genotypes.</title>
        <authorList>
            <person name="Korhonen P.K."/>
            <person name="Edoardo P."/>
            <person name="Giuseppe L.R."/>
            <person name="Gasser R.B."/>
        </authorList>
    </citation>
    <scope>NUCLEOTIDE SEQUENCE [LARGE SCALE GENOMIC DNA]</scope>
    <source>
        <strain evidence="1">ISS1029</strain>
    </source>
</reference>
<dbReference type="Proteomes" id="UP000055024">
    <property type="component" value="Unassembled WGS sequence"/>
</dbReference>